<name>A0A4Y1X3R6_9BACT</name>
<protein>
    <submittedName>
        <fullName evidence="13">SusC/RagA family TonB-linked outer membrane protein</fullName>
    </submittedName>
</protein>
<dbReference type="NCBIfam" id="TIGR04057">
    <property type="entry name" value="SusC_RagA_signa"/>
    <property type="match status" value="1"/>
</dbReference>
<dbReference type="InterPro" id="IPR036942">
    <property type="entry name" value="Beta-barrel_TonB_sf"/>
</dbReference>
<dbReference type="SUPFAM" id="SSF49464">
    <property type="entry name" value="Carboxypeptidase regulatory domain-like"/>
    <property type="match status" value="1"/>
</dbReference>
<evidence type="ECO:0000256" key="5">
    <source>
        <dbReference type="ARBA" id="ARBA00023077"/>
    </source>
</evidence>
<dbReference type="Pfam" id="PF07715">
    <property type="entry name" value="Plug"/>
    <property type="match status" value="1"/>
</dbReference>
<keyword evidence="3 8" id="KW-1134">Transmembrane beta strand</keyword>
<keyword evidence="14" id="KW-1185">Reference proteome</keyword>
<evidence type="ECO:0000256" key="2">
    <source>
        <dbReference type="ARBA" id="ARBA00022448"/>
    </source>
</evidence>
<reference evidence="14" key="1">
    <citation type="submission" date="2019-06" db="EMBL/GenBank/DDBJ databases">
        <title>Alistipes onderdonkii subsp. vulgaris subsp. nov., Alistipes dispar sp. nov. and Alistipes communis sp. nov., isolated from human faeces, and creation of Alistipes onderdonkii subsp. onderdonkii subsp. nov.</title>
        <authorList>
            <person name="Sakamoto M."/>
            <person name="Ikeyama N."/>
            <person name="Ogata Y."/>
            <person name="Suda W."/>
            <person name="Iino T."/>
            <person name="Hattori M."/>
            <person name="Ohkuma M."/>
        </authorList>
    </citation>
    <scope>NUCLEOTIDE SEQUENCE [LARGE SCALE GENOMIC DNA]</scope>
    <source>
        <strain evidence="14">5CPEGH6</strain>
    </source>
</reference>
<evidence type="ECO:0000313" key="13">
    <source>
        <dbReference type="EMBL" id="BBL07106.1"/>
    </source>
</evidence>
<dbReference type="GeneID" id="98673730"/>
<dbReference type="Gene3D" id="2.40.170.20">
    <property type="entry name" value="TonB-dependent receptor, beta-barrel domain"/>
    <property type="match status" value="1"/>
</dbReference>
<evidence type="ECO:0000256" key="4">
    <source>
        <dbReference type="ARBA" id="ARBA00022692"/>
    </source>
</evidence>
<comment type="subcellular location">
    <subcellularLocation>
        <location evidence="1 8">Cell outer membrane</location>
        <topology evidence="1 8">Multi-pass membrane protein</topology>
    </subcellularLocation>
</comment>
<dbReference type="InterPro" id="IPR037066">
    <property type="entry name" value="Plug_dom_sf"/>
</dbReference>
<keyword evidence="4 8" id="KW-0812">Transmembrane</keyword>
<dbReference type="InterPro" id="IPR023996">
    <property type="entry name" value="TonB-dep_OMP_SusC/RagA"/>
</dbReference>
<accession>A0A4Y1X3R6</accession>
<proteinExistence type="inferred from homology"/>
<dbReference type="OrthoDB" id="778480at2"/>
<evidence type="ECO:0000256" key="1">
    <source>
        <dbReference type="ARBA" id="ARBA00004571"/>
    </source>
</evidence>
<evidence type="ECO:0000313" key="14">
    <source>
        <dbReference type="Proteomes" id="UP000319374"/>
    </source>
</evidence>
<keyword evidence="6 8" id="KW-0472">Membrane</keyword>
<dbReference type="SUPFAM" id="SSF56935">
    <property type="entry name" value="Porins"/>
    <property type="match status" value="1"/>
</dbReference>
<evidence type="ECO:0000256" key="10">
    <source>
        <dbReference type="SAM" id="SignalP"/>
    </source>
</evidence>
<evidence type="ECO:0000256" key="8">
    <source>
        <dbReference type="PROSITE-ProRule" id="PRU01360"/>
    </source>
</evidence>
<evidence type="ECO:0000256" key="3">
    <source>
        <dbReference type="ARBA" id="ARBA00022452"/>
    </source>
</evidence>
<dbReference type="KEGG" id="ada:A5CPEGH6_17440"/>
<dbReference type="Gene3D" id="2.170.130.10">
    <property type="entry name" value="TonB-dependent receptor, plug domain"/>
    <property type="match status" value="1"/>
</dbReference>
<evidence type="ECO:0000259" key="12">
    <source>
        <dbReference type="Pfam" id="PF07715"/>
    </source>
</evidence>
<keyword evidence="5 9" id="KW-0798">TonB box</keyword>
<feature type="domain" description="TonB-dependent receptor-like beta-barrel" evidence="11">
    <location>
        <begin position="463"/>
        <end position="904"/>
    </location>
</feature>
<dbReference type="InterPro" id="IPR008969">
    <property type="entry name" value="CarboxyPept-like_regulatory"/>
</dbReference>
<dbReference type="AlphaFoldDB" id="A0A4Y1X3R6"/>
<dbReference type="RefSeq" id="WP_141429127.1">
    <property type="nucleotide sequence ID" value="NZ_AP019736.1"/>
</dbReference>
<sequence length="1102" mass="122888">MKQCYSPSTDAAEKNRPRIRNLALALLFALLSLSVGAQNGGGGSVSGIVKDPNGQPVLGVTVVVPGTTRGTTTDADGRYTIEAATGETLNFSYIGYKQQMLRVNGQTRIDVTLEEDNTSLEEVVVVGYGLQKRRDIVGAVETLSAETLEERNGSSMSISRSLQGAIPGLTMTFSDGKPNRAATIRIRGAENSIGAGGSALVLVDGVETDISTVNPDDIESITVLKDASSTAVYGARGTFGVILMTTKAPQKGRAKVTYNGTYTFYKRATTPQMVTNGYDFTTSFLESYTNAYGTDPANINNVFKFNRTWYNELARRNSDPSFEKWRINNQNAYEYFGNTNWYDVFYRDYTTGHQHNLSVTGGGETASYYVSGRIFEQDGIYNAGDEKYQQFNVKAKGDVRVKPWLRIENTTDFMYRYSHQPTAHTDITSTPMNINRMLNHQAFPVTLVTNPDGSWTEAAVYTGWAGFVEGNSWRKDRKFDMNNRTSVNLDLIKDVLVGNIDVSFYFNQTDRRQAVNSYTFHTGPNSSAERPSGSLYEERSYNRQKVASNATLTYTPRLGDDHSLTVLGGWNIEDYTYKSNLMNREGIIIPGMPNFSLLEGEAITLKDNGSYDWGLVGAFYRISYSYKGKYLFETSGRYDGNSKFPSNQRWGFFPSGSAGWRISEESFLRNAEWLDNLKLRVSVGSAGNGLISDTYAYLSTMSISQSSLLNNGSVFNYTAAPSPIPDGLTWETATTYDLGVDFEAFNGRLNFSADIYRKKTTDMYVVGEELPAVYGNSAPKGNYADMHTDGWEASISWRNTHTVGGKPLSYNIKVSVWDNTSKITRYTSKTGTLPTNYKVNYYEGMTLGEIWGYRCDGLFQSDEEAQTYANYSKFTNRSAKWSAGDPRYLDLNGDGYVNNGNNTIYDHGDLEKIGNTTPRYCYSTQGGIRWNGIGLSMMWQGVGKRDWYPAKESGYFWGQYGRPYSMALPWHTTDRWSPENRGAYWPRLVAYAACDSGTILSQPNTRYLQDASYIRLKNLTIDYNFPKELIGKIGLQALKIYFSGENLLTFSPLKKHAKNYDPEGIYAGDADYGTGKYGTDNFGDGDGYPVMKSYTIGLTLTF</sequence>
<evidence type="ECO:0000256" key="6">
    <source>
        <dbReference type="ARBA" id="ARBA00023136"/>
    </source>
</evidence>
<evidence type="ECO:0000256" key="9">
    <source>
        <dbReference type="RuleBase" id="RU003357"/>
    </source>
</evidence>
<feature type="signal peptide" evidence="10">
    <location>
        <begin position="1"/>
        <end position="37"/>
    </location>
</feature>
<keyword evidence="2 8" id="KW-0813">Transport</keyword>
<dbReference type="FunFam" id="2.60.40.1120:FF:000003">
    <property type="entry name" value="Outer membrane protein Omp121"/>
    <property type="match status" value="1"/>
</dbReference>
<keyword evidence="7 8" id="KW-0998">Cell outer membrane</keyword>
<dbReference type="NCBIfam" id="TIGR04056">
    <property type="entry name" value="OMP_RagA_SusC"/>
    <property type="match status" value="1"/>
</dbReference>
<dbReference type="Pfam" id="PF13715">
    <property type="entry name" value="CarbopepD_reg_2"/>
    <property type="match status" value="1"/>
</dbReference>
<dbReference type="Pfam" id="PF00593">
    <property type="entry name" value="TonB_dep_Rec_b-barrel"/>
    <property type="match status" value="1"/>
</dbReference>
<dbReference type="InterPro" id="IPR023997">
    <property type="entry name" value="TonB-dep_OMP_SusC/RagA_CS"/>
</dbReference>
<keyword evidence="10" id="KW-0732">Signal</keyword>
<dbReference type="InterPro" id="IPR012910">
    <property type="entry name" value="Plug_dom"/>
</dbReference>
<dbReference type="PROSITE" id="PS52016">
    <property type="entry name" value="TONB_DEPENDENT_REC_3"/>
    <property type="match status" value="1"/>
</dbReference>
<dbReference type="Gene3D" id="2.60.40.1120">
    <property type="entry name" value="Carboxypeptidase-like, regulatory domain"/>
    <property type="match status" value="1"/>
</dbReference>
<dbReference type="GO" id="GO:0009279">
    <property type="term" value="C:cell outer membrane"/>
    <property type="evidence" value="ECO:0007669"/>
    <property type="project" value="UniProtKB-SubCell"/>
</dbReference>
<comment type="similarity">
    <text evidence="8 9">Belongs to the TonB-dependent receptor family.</text>
</comment>
<feature type="domain" description="TonB-dependent receptor plug" evidence="12">
    <location>
        <begin position="133"/>
        <end position="241"/>
    </location>
</feature>
<feature type="chain" id="PRO_5021364504" evidence="10">
    <location>
        <begin position="38"/>
        <end position="1102"/>
    </location>
</feature>
<organism evidence="13 14">
    <name type="scientific">Alistipes dispar</name>
    <dbReference type="NCBI Taxonomy" id="2585119"/>
    <lineage>
        <taxon>Bacteria</taxon>
        <taxon>Pseudomonadati</taxon>
        <taxon>Bacteroidota</taxon>
        <taxon>Bacteroidia</taxon>
        <taxon>Bacteroidales</taxon>
        <taxon>Rikenellaceae</taxon>
        <taxon>Alistipes</taxon>
    </lineage>
</organism>
<dbReference type="InterPro" id="IPR000531">
    <property type="entry name" value="Beta-barrel_TonB"/>
</dbReference>
<gene>
    <name evidence="13" type="ORF">A5CPEGH6_17440</name>
</gene>
<dbReference type="EMBL" id="AP019736">
    <property type="protein sequence ID" value="BBL07106.1"/>
    <property type="molecule type" value="Genomic_DNA"/>
</dbReference>
<evidence type="ECO:0000256" key="7">
    <source>
        <dbReference type="ARBA" id="ARBA00023237"/>
    </source>
</evidence>
<evidence type="ECO:0000259" key="11">
    <source>
        <dbReference type="Pfam" id="PF00593"/>
    </source>
</evidence>
<dbReference type="InterPro" id="IPR039426">
    <property type="entry name" value="TonB-dep_rcpt-like"/>
</dbReference>
<dbReference type="Proteomes" id="UP000319374">
    <property type="component" value="Chromosome"/>
</dbReference>